<keyword evidence="4" id="KW-1185">Reference proteome</keyword>
<accession>A0A011UBQ6</accession>
<keyword evidence="2" id="KW-0732">Signal</keyword>
<evidence type="ECO:0000256" key="1">
    <source>
        <dbReference type="SAM" id="MobiDB-lite"/>
    </source>
</evidence>
<proteinExistence type="predicted"/>
<comment type="caution">
    <text evidence="3">The sequence shown here is derived from an EMBL/GenBank/DDBJ whole genome shotgun (WGS) entry which is preliminary data.</text>
</comment>
<dbReference type="AlphaFoldDB" id="A0A011UBQ6"/>
<gene>
    <name evidence="3" type="ORF">RASY3_17110</name>
</gene>
<protein>
    <submittedName>
        <fullName evidence="3">Uncharacterized protein</fullName>
    </submittedName>
</protein>
<reference evidence="3 4" key="1">
    <citation type="submission" date="2013-06" db="EMBL/GenBank/DDBJ databases">
        <title>Rumen cellulosomics: divergent fiber-degrading strategies revealed by comparative genome-wide analysis of six Ruminococcal strains.</title>
        <authorList>
            <person name="Dassa B."/>
            <person name="Borovok I."/>
            <person name="Lamed R."/>
            <person name="Flint H."/>
            <person name="Yeoman C.J."/>
            <person name="White B."/>
            <person name="Bayer E.A."/>
        </authorList>
    </citation>
    <scope>NUCLEOTIDE SEQUENCE [LARGE SCALE GENOMIC DNA]</scope>
    <source>
        <strain evidence="3 4">SY3</strain>
    </source>
</reference>
<evidence type="ECO:0000256" key="2">
    <source>
        <dbReference type="SAM" id="SignalP"/>
    </source>
</evidence>
<dbReference type="EMBL" id="JEOB01000004">
    <property type="protein sequence ID" value="EXM38019.1"/>
    <property type="molecule type" value="Genomic_DNA"/>
</dbReference>
<name>A0A011UBQ6_RUMAL</name>
<organism evidence="3 4">
    <name type="scientific">Ruminococcus albus SY3</name>
    <dbReference type="NCBI Taxonomy" id="1341156"/>
    <lineage>
        <taxon>Bacteria</taxon>
        <taxon>Bacillati</taxon>
        <taxon>Bacillota</taxon>
        <taxon>Clostridia</taxon>
        <taxon>Eubacteriales</taxon>
        <taxon>Oscillospiraceae</taxon>
        <taxon>Ruminococcus</taxon>
    </lineage>
</organism>
<feature type="signal peptide" evidence="2">
    <location>
        <begin position="1"/>
        <end position="22"/>
    </location>
</feature>
<dbReference type="RefSeq" id="WP_037290115.1">
    <property type="nucleotide sequence ID" value="NZ_JEOB01000004.1"/>
</dbReference>
<dbReference type="PATRIC" id="fig|1341156.4.peg.3023"/>
<feature type="region of interest" description="Disordered" evidence="1">
    <location>
        <begin position="172"/>
        <end position="192"/>
    </location>
</feature>
<evidence type="ECO:0000313" key="4">
    <source>
        <dbReference type="Proteomes" id="UP000021369"/>
    </source>
</evidence>
<dbReference type="Proteomes" id="UP000021369">
    <property type="component" value="Unassembled WGS sequence"/>
</dbReference>
<dbReference type="OrthoDB" id="1817000at2"/>
<feature type="chain" id="PRO_5001463331" evidence="2">
    <location>
        <begin position="23"/>
        <end position="377"/>
    </location>
</feature>
<feature type="compositionally biased region" description="Basic and acidic residues" evidence="1">
    <location>
        <begin position="172"/>
        <end position="187"/>
    </location>
</feature>
<evidence type="ECO:0000313" key="3">
    <source>
        <dbReference type="EMBL" id="EXM38019.1"/>
    </source>
</evidence>
<sequence>MRPCRFSALLLVGALLMPLVGCSDKKGDSSGSDIASSAKETKAVADKVELKDYKFPEFLNEIKQPDSLSSPVYVSFALSEFISEVTEQPFEGYECSNKIGNIFYIFSEGKYKGLLDKNGKVVLKADTYTTIGLCTPSILMLSRDKELNAPEEYLSFNVFGSISPAETPEFKSDHIRIEEETRNKPSSDDEDDGNYKVYNLILDDNKKVGDGSSYVDWDKIESVSAQSINTSRSYNAYYRVQKGEEIYYICFDRFYNYTIYNGAYGFVRMKVGDGYGSCYILDHDDYSELNKLVKSFGESDPVKSPSKDTGLDYVQIETGYGTDDLVTMTISADGYCFTDHLGSGDQQPQKYFTILDKESFVSLVKWVDQVLSVEYEK</sequence>